<dbReference type="EMBL" id="BLLG01000003">
    <property type="protein sequence ID" value="GFH34981.1"/>
    <property type="molecule type" value="Genomic_DNA"/>
</dbReference>
<keyword evidence="3" id="KW-1185">Reference proteome</keyword>
<evidence type="ECO:0000313" key="2">
    <source>
        <dbReference type="EMBL" id="GFH34981.1"/>
    </source>
</evidence>
<reference evidence="2 3" key="1">
    <citation type="submission" date="2020-02" db="EMBL/GenBank/DDBJ databases">
        <title>Whole Genome Shotgun Sequence of Streptomyces sp. strain CWH03.</title>
        <authorList>
            <person name="Dohra H."/>
            <person name="Kodani S."/>
            <person name="Yamamura H."/>
        </authorList>
    </citation>
    <scope>NUCLEOTIDE SEQUENCE [LARGE SCALE GENOMIC DNA]</scope>
    <source>
        <strain evidence="2 3">CWH03</strain>
    </source>
</reference>
<evidence type="ECO:0000313" key="3">
    <source>
        <dbReference type="Proteomes" id="UP000484988"/>
    </source>
</evidence>
<accession>A0A6A0ARJ5</accession>
<gene>
    <name evidence="2" type="ORF">SCWH03_11950</name>
</gene>
<protein>
    <submittedName>
        <fullName evidence="2">Uncharacterized protein</fullName>
    </submittedName>
</protein>
<evidence type="ECO:0000256" key="1">
    <source>
        <dbReference type="SAM" id="MobiDB-lite"/>
    </source>
</evidence>
<organism evidence="2 3">
    <name type="scientific">Streptomyces pacificus</name>
    <dbReference type="NCBI Taxonomy" id="2705029"/>
    <lineage>
        <taxon>Bacteria</taxon>
        <taxon>Bacillati</taxon>
        <taxon>Actinomycetota</taxon>
        <taxon>Actinomycetes</taxon>
        <taxon>Kitasatosporales</taxon>
        <taxon>Streptomycetaceae</taxon>
        <taxon>Streptomyces</taxon>
    </lineage>
</organism>
<dbReference type="AlphaFoldDB" id="A0A6A0ARJ5"/>
<name>A0A6A0ARJ5_9ACTN</name>
<feature type="region of interest" description="Disordered" evidence="1">
    <location>
        <begin position="1"/>
        <end position="55"/>
    </location>
</feature>
<proteinExistence type="predicted"/>
<sequence length="106" mass="9865">MGVFSAAAGDFAGTGASADPDDDAGASGVTGADSGTGADAGADAGADTDAGAGARLLPPTGASGAACAPAFAGACGGVSWSEAVMFRERTRRAADGVRGPAVRLFA</sequence>
<comment type="caution">
    <text evidence="2">The sequence shown here is derived from an EMBL/GenBank/DDBJ whole genome shotgun (WGS) entry which is preliminary data.</text>
</comment>
<feature type="compositionally biased region" description="Low complexity" evidence="1">
    <location>
        <begin position="25"/>
        <end position="54"/>
    </location>
</feature>
<dbReference type="Proteomes" id="UP000484988">
    <property type="component" value="Unassembled WGS sequence"/>
</dbReference>